<evidence type="ECO:0000256" key="12">
    <source>
        <dbReference type="ARBA" id="ARBA00034617"/>
    </source>
</evidence>
<dbReference type="InterPro" id="IPR027417">
    <property type="entry name" value="P-loop_NTPase"/>
</dbReference>
<sequence>MSDSRESTPLQRLRTPVQFLKGVGPQRAERLAKLQLYTALDLIFFFPRDYQDLLEIVPADDLKEDEPASITGVIEDVDFRGTGPGRSILGVLVRDNQSYVRGVWFNQPFLRKRFQPGQHVIVSGRPRLQGNRWEMAHPVVDIVEPGDHPEGGKLLPIYPLTEGIRQGLMRKMVHTALEIHGSDLEEVLPDSFLKQHELLSVHDALNKIHRPHSREEMEEARKRFIYQELLVLQLAMSLRKHQLNERKSALPIPVDFRVDERIRKLLPFELTEDQNKAIHEICHDLNRTIPMNRLLQGDVGTGKTMVSVYAMLAAVAAKTQAALMAPTEVLAKQHARTLGKLLSHAKVRIGVLTGSLTEKERAKLLADVAAGEIDLLIGTQAIIATEITFQKLGLVIIDEQHKFGVRQRAALRSAGNDPHYLVMTATPIPRTVALGMFGDLDISTIRNAPPGRQTVSTYIAEDEQRAKWWDFFRKKLREGRQGYVIAPLVDETQRDDTLGGVEQLLEHLANGELEEFRLEMLHGRMPPAEKDAVMQRFANHEIDVLIATTVVEVGVDVANAVLMTIESGERFGLAQLHQLRGRISRGKHPGYLCVFANPATDASRERLEAFAGTTDGFELAEVDFKLRGPGDLFGWKQHGMPPLRIADLQRDGELLAKAREDAFSITDSDPNLAGAKWEKLQRMVMIRYGKSLDIGDLG</sequence>
<dbReference type="Proteomes" id="UP000240009">
    <property type="component" value="Unassembled WGS sequence"/>
</dbReference>
<evidence type="ECO:0000256" key="4">
    <source>
        <dbReference type="ARBA" id="ARBA00022763"/>
    </source>
</evidence>
<feature type="domain" description="Helicase ATP-binding" evidence="16">
    <location>
        <begin position="284"/>
        <end position="445"/>
    </location>
</feature>
<dbReference type="Gene3D" id="3.40.50.300">
    <property type="entry name" value="P-loop containing nucleotide triphosphate hydrolases"/>
    <property type="match status" value="2"/>
</dbReference>
<accession>A0A2S8F3H1</accession>
<evidence type="ECO:0000256" key="11">
    <source>
        <dbReference type="ARBA" id="ARBA00023235"/>
    </source>
</evidence>
<comment type="catalytic activity">
    <reaction evidence="12 15">
        <text>Couples ATP hydrolysis with the unwinding of duplex DNA by translocating in the 3'-5' direction.</text>
        <dbReference type="EC" id="5.6.2.4"/>
    </reaction>
</comment>
<dbReference type="EC" id="5.6.2.4" evidence="13 15"/>
<dbReference type="PANTHER" id="PTHR47964:SF1">
    <property type="entry name" value="ATP-DEPENDENT DNA HELICASE HOMOLOG RECG, CHLOROPLASTIC"/>
    <property type="match status" value="1"/>
</dbReference>
<keyword evidence="5 15" id="KW-0378">Hydrolase</keyword>
<dbReference type="GO" id="GO:0016887">
    <property type="term" value="F:ATP hydrolysis activity"/>
    <property type="evidence" value="ECO:0007669"/>
    <property type="project" value="RHEA"/>
</dbReference>
<dbReference type="InterPro" id="IPR045562">
    <property type="entry name" value="RecG_dom3_C"/>
</dbReference>
<dbReference type="PROSITE" id="PS51192">
    <property type="entry name" value="HELICASE_ATP_BIND_1"/>
    <property type="match status" value="1"/>
</dbReference>
<evidence type="ECO:0000313" key="18">
    <source>
        <dbReference type="EMBL" id="PQO26712.1"/>
    </source>
</evidence>
<evidence type="ECO:0000256" key="6">
    <source>
        <dbReference type="ARBA" id="ARBA00022806"/>
    </source>
</evidence>
<evidence type="ECO:0000256" key="2">
    <source>
        <dbReference type="ARBA" id="ARBA00017846"/>
    </source>
</evidence>
<organism evidence="18 19">
    <name type="scientific">Blastopirellula marina</name>
    <dbReference type="NCBI Taxonomy" id="124"/>
    <lineage>
        <taxon>Bacteria</taxon>
        <taxon>Pseudomonadati</taxon>
        <taxon>Planctomycetota</taxon>
        <taxon>Planctomycetia</taxon>
        <taxon>Pirellulales</taxon>
        <taxon>Pirellulaceae</taxon>
        <taxon>Blastopirellula</taxon>
    </lineage>
</organism>
<reference evidence="18 19" key="1">
    <citation type="submission" date="2018-02" db="EMBL/GenBank/DDBJ databases">
        <title>Comparative genomes isolates from brazilian mangrove.</title>
        <authorList>
            <person name="Araujo J.E."/>
            <person name="Taketani R.G."/>
            <person name="Silva M.C.P."/>
            <person name="Loureco M.V."/>
            <person name="Andreote F.D."/>
        </authorList>
    </citation>
    <scope>NUCLEOTIDE SEQUENCE [LARGE SCALE GENOMIC DNA]</scope>
    <source>
        <strain evidence="18 19">HEX-2 MGV</strain>
    </source>
</reference>
<evidence type="ECO:0000256" key="7">
    <source>
        <dbReference type="ARBA" id="ARBA00022840"/>
    </source>
</evidence>
<dbReference type="NCBIfam" id="TIGR00643">
    <property type="entry name" value="recG"/>
    <property type="match status" value="1"/>
</dbReference>
<evidence type="ECO:0000256" key="13">
    <source>
        <dbReference type="ARBA" id="ARBA00034808"/>
    </source>
</evidence>
<dbReference type="InterPro" id="IPR001650">
    <property type="entry name" value="Helicase_C-like"/>
</dbReference>
<comment type="catalytic activity">
    <reaction evidence="14 15">
        <text>ATP + H2O = ADP + phosphate + H(+)</text>
        <dbReference type="Rhea" id="RHEA:13065"/>
        <dbReference type="ChEBI" id="CHEBI:15377"/>
        <dbReference type="ChEBI" id="CHEBI:15378"/>
        <dbReference type="ChEBI" id="CHEBI:30616"/>
        <dbReference type="ChEBI" id="CHEBI:43474"/>
        <dbReference type="ChEBI" id="CHEBI:456216"/>
        <dbReference type="EC" id="5.6.2.4"/>
    </reaction>
</comment>
<keyword evidence="6 15" id="KW-0347">Helicase</keyword>
<dbReference type="EMBL" id="PUIA01000064">
    <property type="protein sequence ID" value="PQO26712.1"/>
    <property type="molecule type" value="Genomic_DNA"/>
</dbReference>
<dbReference type="SMART" id="SM00490">
    <property type="entry name" value="HELICc"/>
    <property type="match status" value="2"/>
</dbReference>
<dbReference type="CDD" id="cd17992">
    <property type="entry name" value="DEXHc_RecG"/>
    <property type="match status" value="1"/>
</dbReference>
<dbReference type="Pfam" id="PF00271">
    <property type="entry name" value="Helicase_C"/>
    <property type="match status" value="1"/>
</dbReference>
<name>A0A2S8F3H1_9BACT</name>
<keyword evidence="4 15" id="KW-0227">DNA damage</keyword>
<keyword evidence="8" id="KW-0238">DNA-binding</keyword>
<feature type="domain" description="Helicase C-terminal" evidence="17">
    <location>
        <begin position="468"/>
        <end position="630"/>
    </location>
</feature>
<comment type="caution">
    <text evidence="18">The sequence shown here is derived from an EMBL/GenBank/DDBJ whole genome shotgun (WGS) entry which is preliminary data.</text>
</comment>
<evidence type="ECO:0000256" key="9">
    <source>
        <dbReference type="ARBA" id="ARBA00023172"/>
    </source>
</evidence>
<dbReference type="GO" id="GO:0043138">
    <property type="term" value="F:3'-5' DNA helicase activity"/>
    <property type="evidence" value="ECO:0007669"/>
    <property type="project" value="UniProtKB-EC"/>
</dbReference>
<dbReference type="SMART" id="SM00487">
    <property type="entry name" value="DEXDc"/>
    <property type="match status" value="1"/>
</dbReference>
<dbReference type="InterPro" id="IPR047112">
    <property type="entry name" value="RecG/Mfd"/>
</dbReference>
<dbReference type="InterPro" id="IPR011545">
    <property type="entry name" value="DEAD/DEAH_box_helicase_dom"/>
</dbReference>
<dbReference type="InterPro" id="IPR014001">
    <property type="entry name" value="Helicase_ATP-bd"/>
</dbReference>
<dbReference type="InterPro" id="IPR012340">
    <property type="entry name" value="NA-bd_OB-fold"/>
</dbReference>
<evidence type="ECO:0000256" key="10">
    <source>
        <dbReference type="ARBA" id="ARBA00023204"/>
    </source>
</evidence>
<evidence type="ECO:0000256" key="14">
    <source>
        <dbReference type="ARBA" id="ARBA00048988"/>
    </source>
</evidence>
<dbReference type="Pfam" id="PF17191">
    <property type="entry name" value="RecG_wedge"/>
    <property type="match status" value="1"/>
</dbReference>
<evidence type="ECO:0000256" key="15">
    <source>
        <dbReference type="RuleBase" id="RU363016"/>
    </source>
</evidence>
<dbReference type="OrthoDB" id="9804325at2"/>
<protein>
    <recommendedName>
        <fullName evidence="2 15">ATP-dependent DNA helicase RecG</fullName>
        <ecNumber evidence="13 15">5.6.2.4</ecNumber>
    </recommendedName>
</protein>
<dbReference type="AlphaFoldDB" id="A0A2S8F3H1"/>
<dbReference type="PROSITE" id="PS51194">
    <property type="entry name" value="HELICASE_CTER"/>
    <property type="match status" value="1"/>
</dbReference>
<keyword evidence="9 15" id="KW-0233">DNA recombination</keyword>
<dbReference type="NCBIfam" id="NF008168">
    <property type="entry name" value="PRK10917.2-2"/>
    <property type="match status" value="1"/>
</dbReference>
<keyword evidence="10 15" id="KW-0234">DNA repair</keyword>
<evidence type="ECO:0000256" key="8">
    <source>
        <dbReference type="ARBA" id="ARBA00023125"/>
    </source>
</evidence>
<dbReference type="CDD" id="cd04488">
    <property type="entry name" value="RecG_wedge_OBF"/>
    <property type="match status" value="1"/>
</dbReference>
<evidence type="ECO:0000256" key="3">
    <source>
        <dbReference type="ARBA" id="ARBA00022741"/>
    </source>
</evidence>
<dbReference type="InterPro" id="IPR004609">
    <property type="entry name" value="ATP-dep_DNA_helicase_RecG"/>
</dbReference>
<dbReference type="GO" id="GO:0003677">
    <property type="term" value="F:DNA binding"/>
    <property type="evidence" value="ECO:0007669"/>
    <property type="project" value="UniProtKB-KW"/>
</dbReference>
<dbReference type="Pfam" id="PF00270">
    <property type="entry name" value="DEAD"/>
    <property type="match status" value="1"/>
</dbReference>
<comment type="function">
    <text evidence="15">Plays a critical role in recombination and DNA repair. Helps process Holliday junction intermediates to mature products by catalyzing branch migration. Has replication fork regression activity, unwinds stalled or blocked replication forks to make a HJ that can be resolved. Has a DNA unwinding activity characteristic of a DNA helicase with 3'-5' polarity.</text>
</comment>
<evidence type="ECO:0000259" key="16">
    <source>
        <dbReference type="PROSITE" id="PS51192"/>
    </source>
</evidence>
<evidence type="ECO:0000259" key="17">
    <source>
        <dbReference type="PROSITE" id="PS51194"/>
    </source>
</evidence>
<evidence type="ECO:0000256" key="5">
    <source>
        <dbReference type="ARBA" id="ARBA00022801"/>
    </source>
</evidence>
<dbReference type="GO" id="GO:0006281">
    <property type="term" value="P:DNA repair"/>
    <property type="evidence" value="ECO:0007669"/>
    <property type="project" value="UniProtKB-UniRule"/>
</dbReference>
<dbReference type="Gene3D" id="2.40.50.140">
    <property type="entry name" value="Nucleic acid-binding proteins"/>
    <property type="match status" value="1"/>
</dbReference>
<comment type="similarity">
    <text evidence="1 15">Belongs to the helicase family. RecG subfamily.</text>
</comment>
<dbReference type="GO" id="GO:0006310">
    <property type="term" value="P:DNA recombination"/>
    <property type="evidence" value="ECO:0007669"/>
    <property type="project" value="UniProtKB-UniRule"/>
</dbReference>
<evidence type="ECO:0000313" key="19">
    <source>
        <dbReference type="Proteomes" id="UP000240009"/>
    </source>
</evidence>
<dbReference type="RefSeq" id="WP_105356914.1">
    <property type="nucleotide sequence ID" value="NZ_PUIA01000064.1"/>
</dbReference>
<dbReference type="SUPFAM" id="SSF50249">
    <property type="entry name" value="Nucleic acid-binding proteins"/>
    <property type="match status" value="1"/>
</dbReference>
<proteinExistence type="inferred from homology"/>
<dbReference type="NCBIfam" id="NF008165">
    <property type="entry name" value="PRK10917.1-3"/>
    <property type="match status" value="1"/>
</dbReference>
<dbReference type="GO" id="GO:0005524">
    <property type="term" value="F:ATP binding"/>
    <property type="evidence" value="ECO:0007669"/>
    <property type="project" value="UniProtKB-KW"/>
</dbReference>
<dbReference type="InterPro" id="IPR033454">
    <property type="entry name" value="RecG_wedge"/>
</dbReference>
<dbReference type="SUPFAM" id="SSF52540">
    <property type="entry name" value="P-loop containing nucleoside triphosphate hydrolases"/>
    <property type="match status" value="2"/>
</dbReference>
<keyword evidence="3 15" id="KW-0547">Nucleotide-binding</keyword>
<dbReference type="PANTHER" id="PTHR47964">
    <property type="entry name" value="ATP-DEPENDENT DNA HELICASE HOMOLOG RECG, CHLOROPLASTIC"/>
    <property type="match status" value="1"/>
</dbReference>
<evidence type="ECO:0000256" key="1">
    <source>
        <dbReference type="ARBA" id="ARBA00007504"/>
    </source>
</evidence>
<keyword evidence="7 15" id="KW-0067">ATP-binding</keyword>
<dbReference type="Pfam" id="PF19833">
    <property type="entry name" value="RecG_dom3_C"/>
    <property type="match status" value="1"/>
</dbReference>
<gene>
    <name evidence="18" type="ORF">C5Y96_19705</name>
</gene>
<keyword evidence="11" id="KW-0413">Isomerase</keyword>